<sequence>MGEFSQRFKAESLSSRRRRNLREAMEKQQDPAEPPADGTFVKPWRNSRTQQNHQQPLPTSCVDSACDSTQTRTRPN</sequence>
<dbReference type="Proteomes" id="UP001458880">
    <property type="component" value="Unassembled WGS sequence"/>
</dbReference>
<accession>A0AAW1ID86</accession>
<protein>
    <submittedName>
        <fullName evidence="2">Uncharacterized protein</fullName>
    </submittedName>
</protein>
<evidence type="ECO:0000256" key="1">
    <source>
        <dbReference type="SAM" id="MobiDB-lite"/>
    </source>
</evidence>
<name>A0AAW1ID86_POPJA</name>
<comment type="caution">
    <text evidence="2">The sequence shown here is derived from an EMBL/GenBank/DDBJ whole genome shotgun (WGS) entry which is preliminary data.</text>
</comment>
<feature type="compositionally biased region" description="Polar residues" evidence="1">
    <location>
        <begin position="46"/>
        <end position="76"/>
    </location>
</feature>
<feature type="compositionally biased region" description="Basic and acidic residues" evidence="1">
    <location>
        <begin position="1"/>
        <end position="10"/>
    </location>
</feature>
<organism evidence="2 3">
    <name type="scientific">Popillia japonica</name>
    <name type="common">Japanese beetle</name>
    <dbReference type="NCBI Taxonomy" id="7064"/>
    <lineage>
        <taxon>Eukaryota</taxon>
        <taxon>Metazoa</taxon>
        <taxon>Ecdysozoa</taxon>
        <taxon>Arthropoda</taxon>
        <taxon>Hexapoda</taxon>
        <taxon>Insecta</taxon>
        <taxon>Pterygota</taxon>
        <taxon>Neoptera</taxon>
        <taxon>Endopterygota</taxon>
        <taxon>Coleoptera</taxon>
        <taxon>Polyphaga</taxon>
        <taxon>Scarabaeiformia</taxon>
        <taxon>Scarabaeidae</taxon>
        <taxon>Rutelinae</taxon>
        <taxon>Popillia</taxon>
    </lineage>
</organism>
<evidence type="ECO:0000313" key="2">
    <source>
        <dbReference type="EMBL" id="KAK9687349.1"/>
    </source>
</evidence>
<gene>
    <name evidence="2" type="ORF">QE152_g36524</name>
</gene>
<dbReference type="AlphaFoldDB" id="A0AAW1ID86"/>
<keyword evidence="3" id="KW-1185">Reference proteome</keyword>
<feature type="compositionally biased region" description="Basic and acidic residues" evidence="1">
    <location>
        <begin position="21"/>
        <end position="30"/>
    </location>
</feature>
<dbReference type="EMBL" id="JASPKY010000649">
    <property type="protein sequence ID" value="KAK9687349.1"/>
    <property type="molecule type" value="Genomic_DNA"/>
</dbReference>
<feature type="region of interest" description="Disordered" evidence="1">
    <location>
        <begin position="1"/>
        <end position="76"/>
    </location>
</feature>
<evidence type="ECO:0000313" key="3">
    <source>
        <dbReference type="Proteomes" id="UP001458880"/>
    </source>
</evidence>
<reference evidence="2 3" key="1">
    <citation type="journal article" date="2024" name="BMC Genomics">
        <title>De novo assembly and annotation of Popillia japonica's genome with initial clues to its potential as an invasive pest.</title>
        <authorList>
            <person name="Cucini C."/>
            <person name="Boschi S."/>
            <person name="Funari R."/>
            <person name="Cardaioli E."/>
            <person name="Iannotti N."/>
            <person name="Marturano G."/>
            <person name="Paoli F."/>
            <person name="Bruttini M."/>
            <person name="Carapelli A."/>
            <person name="Frati F."/>
            <person name="Nardi F."/>
        </authorList>
    </citation>
    <scope>NUCLEOTIDE SEQUENCE [LARGE SCALE GENOMIC DNA]</scope>
    <source>
        <strain evidence="2">DMR45628</strain>
    </source>
</reference>
<proteinExistence type="predicted"/>